<reference evidence="2 3" key="1">
    <citation type="submission" date="2024-04" db="EMBL/GenBank/DDBJ databases">
        <title>Human intestinal bacterial collection.</title>
        <authorList>
            <person name="Pauvert C."/>
            <person name="Hitch T.C.A."/>
            <person name="Clavel T."/>
        </authorList>
    </citation>
    <scope>NUCLEOTIDE SEQUENCE [LARGE SCALE GENOMIC DNA]</scope>
    <source>
        <strain evidence="2 3">CLA-AA-H141</strain>
    </source>
</reference>
<dbReference type="RefSeq" id="WP_349116084.1">
    <property type="nucleotide sequence ID" value="NZ_JBBNFM010000006.1"/>
</dbReference>
<evidence type="ECO:0000313" key="3">
    <source>
        <dbReference type="Proteomes" id="UP001482186"/>
    </source>
</evidence>
<feature type="signal peptide" evidence="1">
    <location>
        <begin position="1"/>
        <end position="19"/>
    </location>
</feature>
<feature type="chain" id="PRO_5045099406" evidence="1">
    <location>
        <begin position="20"/>
        <end position="77"/>
    </location>
</feature>
<keyword evidence="1" id="KW-0732">Signal</keyword>
<evidence type="ECO:0000313" key="2">
    <source>
        <dbReference type="EMBL" id="MEQ2454386.1"/>
    </source>
</evidence>
<accession>A0ABV1EL15</accession>
<proteinExistence type="predicted"/>
<evidence type="ECO:0000256" key="1">
    <source>
        <dbReference type="SAM" id="SignalP"/>
    </source>
</evidence>
<keyword evidence="3" id="KW-1185">Reference proteome</keyword>
<protein>
    <submittedName>
        <fullName evidence="2">Uncharacterized protein</fullName>
    </submittedName>
</protein>
<organism evidence="2 3">
    <name type="scientific">Coprococcus ammoniilyticus</name>
    <dbReference type="NCBI Taxonomy" id="2981785"/>
    <lineage>
        <taxon>Bacteria</taxon>
        <taxon>Bacillati</taxon>
        <taxon>Bacillota</taxon>
        <taxon>Clostridia</taxon>
        <taxon>Lachnospirales</taxon>
        <taxon>Lachnospiraceae</taxon>
        <taxon>Coprococcus</taxon>
    </lineage>
</organism>
<sequence length="77" mass="8176">MKKGFFKKGTALAISAAMAVSMLPTFNPIEKVDAATTSESTKTITGLRIAGITNPRGSNGETLSDTEKWTGKLCLLR</sequence>
<dbReference type="EMBL" id="JBBNFM010000006">
    <property type="protein sequence ID" value="MEQ2454386.1"/>
    <property type="molecule type" value="Genomic_DNA"/>
</dbReference>
<name>A0ABV1EL15_9FIRM</name>
<comment type="caution">
    <text evidence="2">The sequence shown here is derived from an EMBL/GenBank/DDBJ whole genome shotgun (WGS) entry which is preliminary data.</text>
</comment>
<gene>
    <name evidence="2" type="ORF">AAAT04_10080</name>
</gene>
<dbReference type="Proteomes" id="UP001482186">
    <property type="component" value="Unassembled WGS sequence"/>
</dbReference>